<sequence>MFYANIFYYLLCKQVKTIKDIPLEVSLGSGKFIFNTINDQEEAKGMINNHVEVLSDLSLKKIINNQDEVKEMINNHIEVLSDLFLKKTINNQEEVKEIINNHVEITKKENEKIIKEIKRLFLKIIEKNNYVKLINEKKNIVNNISAENLKGLELSISKSDFNTNFSNMLTK</sequence>
<evidence type="ECO:0000313" key="1">
    <source>
        <dbReference type="EMBL" id="PKC56067.1"/>
    </source>
</evidence>
<accession>A0A2I1F721</accession>
<dbReference type="EMBL" id="LLXH01002295">
    <property type="protein sequence ID" value="PKC56067.1"/>
    <property type="molecule type" value="Genomic_DNA"/>
</dbReference>
<reference evidence="1 2" key="2">
    <citation type="submission" date="2017-10" db="EMBL/GenBank/DDBJ databases">
        <title>Genome analyses suggest a sexual origin of heterokaryosis in a supposedly ancient asexual fungus.</title>
        <authorList>
            <person name="Corradi N."/>
            <person name="Sedzielewska K."/>
            <person name="Noel J."/>
            <person name="Charron P."/>
            <person name="Farinelli L."/>
            <person name="Marton T."/>
            <person name="Kruger M."/>
            <person name="Pelin A."/>
            <person name="Brachmann A."/>
            <person name="Corradi N."/>
        </authorList>
    </citation>
    <scope>NUCLEOTIDE SEQUENCE [LARGE SCALE GENOMIC DNA]</scope>
    <source>
        <strain evidence="1 2">A1</strain>
    </source>
</reference>
<dbReference type="Proteomes" id="UP000232688">
    <property type="component" value="Unassembled WGS sequence"/>
</dbReference>
<comment type="caution">
    <text evidence="1">The sequence shown here is derived from an EMBL/GenBank/DDBJ whole genome shotgun (WGS) entry which is preliminary data.</text>
</comment>
<dbReference type="VEuPathDB" id="FungiDB:RhiirA1_501770"/>
<organism evidence="1 2">
    <name type="scientific">Rhizophagus irregularis</name>
    <dbReference type="NCBI Taxonomy" id="588596"/>
    <lineage>
        <taxon>Eukaryota</taxon>
        <taxon>Fungi</taxon>
        <taxon>Fungi incertae sedis</taxon>
        <taxon>Mucoromycota</taxon>
        <taxon>Glomeromycotina</taxon>
        <taxon>Glomeromycetes</taxon>
        <taxon>Glomerales</taxon>
        <taxon>Glomeraceae</taxon>
        <taxon>Rhizophagus</taxon>
    </lineage>
</organism>
<dbReference type="AlphaFoldDB" id="A0A2I1F721"/>
<name>A0A2I1F721_9GLOM</name>
<evidence type="ECO:0000313" key="2">
    <source>
        <dbReference type="Proteomes" id="UP000232688"/>
    </source>
</evidence>
<protein>
    <submittedName>
        <fullName evidence="1">Uncharacterized protein</fullName>
    </submittedName>
</protein>
<proteinExistence type="predicted"/>
<gene>
    <name evidence="1" type="ORF">RhiirA1_501770</name>
</gene>
<reference evidence="1 2" key="1">
    <citation type="submission" date="2017-10" db="EMBL/GenBank/DDBJ databases">
        <title>Extensive intraspecific genome diversity in a model arbuscular mycorrhizal fungus.</title>
        <authorList>
            <person name="Chen E.C.H."/>
            <person name="Morin E."/>
            <person name="Baudet D."/>
            <person name="Noel J."/>
            <person name="Ndikumana S."/>
            <person name="Charron P."/>
            <person name="St-Onge C."/>
            <person name="Giorgi J."/>
            <person name="Grigoriev I.V."/>
            <person name="Roux C."/>
            <person name="Martin F.M."/>
            <person name="Corradi N."/>
        </authorList>
    </citation>
    <scope>NUCLEOTIDE SEQUENCE [LARGE SCALE GENOMIC DNA]</scope>
    <source>
        <strain evidence="1 2">A1</strain>
    </source>
</reference>
<dbReference type="OrthoDB" id="2405589at2759"/>